<dbReference type="InParanoid" id="Q7SEF7"/>
<protein>
    <submittedName>
        <fullName evidence="1">Uncharacterized protein</fullName>
    </submittedName>
</protein>
<dbReference type="AlphaFoldDB" id="Q7SEF7"/>
<dbReference type="EMBL" id="CM002236">
    <property type="protein sequence ID" value="EAA35188.1"/>
    <property type="molecule type" value="Genomic_DNA"/>
</dbReference>
<proteinExistence type="predicted"/>
<accession>Q7SEF7</accession>
<dbReference type="PaxDb" id="5141-EFNCRP00000002867"/>
<evidence type="ECO:0000313" key="1">
    <source>
        <dbReference type="EMBL" id="EAA35188.1"/>
    </source>
</evidence>
<name>Q7SEF7_NEUCR</name>
<dbReference type="Proteomes" id="UP000001805">
    <property type="component" value="Chromosome 1, Linkage Group I"/>
</dbReference>
<keyword evidence="2" id="KW-1185">Reference proteome</keyword>
<sequence>MKSQTPRAAVSGGRMECANKVERFQLGPARGQQTPTEKSCCQSFYRQRANTSGHLGRCVAGLVRLRRTGTGARPKGASIGISVLQGFHIDGFQLVQLRLPAFGLRGRARATAAAEEELEGGVRLSRMFMGFALMGGWLLWLVHAIDLLPYKHGHRCAILHDSNFQVHLNQGSGSCPAIHIHGFTPVAIVSLPTERTALDASTSIKVQSCHLQCIALAIGFAHFAG</sequence>
<dbReference type="HOGENOM" id="CLU_1230241_0_0_1"/>
<dbReference type="GeneID" id="3880573"/>
<dbReference type="VEuPathDB" id="FungiDB:NCU03271"/>
<reference evidence="1 2" key="1">
    <citation type="journal article" date="2003" name="Nature">
        <title>The genome sequence of the filamentous fungus Neurospora crassa.</title>
        <authorList>
            <person name="Galagan J.E."/>
            <person name="Calvo S.E."/>
            <person name="Borkovich K.A."/>
            <person name="Selker E.U."/>
            <person name="Read N.D."/>
            <person name="Jaffe D."/>
            <person name="FitzHugh W."/>
            <person name="Ma L.J."/>
            <person name="Smirnov S."/>
            <person name="Purcell S."/>
            <person name="Rehman B."/>
            <person name="Elkins T."/>
            <person name="Engels R."/>
            <person name="Wang S."/>
            <person name="Nielsen C.B."/>
            <person name="Butler J."/>
            <person name="Endrizzi M."/>
            <person name="Qui D."/>
            <person name="Ianakiev P."/>
            <person name="Bell-Pedersen D."/>
            <person name="Nelson M.A."/>
            <person name="Werner-Washburne M."/>
            <person name="Selitrennikoff C.P."/>
            <person name="Kinsey J.A."/>
            <person name="Braun E.L."/>
            <person name="Zelter A."/>
            <person name="Schulte U."/>
            <person name="Kothe G.O."/>
            <person name="Jedd G."/>
            <person name="Mewes W."/>
            <person name="Staben C."/>
            <person name="Marcotte E."/>
            <person name="Greenberg D."/>
            <person name="Roy A."/>
            <person name="Foley K."/>
            <person name="Naylor J."/>
            <person name="Stange-Thomann N."/>
            <person name="Barrett R."/>
            <person name="Gnerre S."/>
            <person name="Kamal M."/>
            <person name="Kamvysselis M."/>
            <person name="Mauceli E."/>
            <person name="Bielke C."/>
            <person name="Rudd S."/>
            <person name="Frishman D."/>
            <person name="Krystofova S."/>
            <person name="Rasmussen C."/>
            <person name="Metzenberg R.L."/>
            <person name="Perkins D.D."/>
            <person name="Kroken S."/>
            <person name="Cogoni C."/>
            <person name="Macino G."/>
            <person name="Catcheside D."/>
            <person name="Li W."/>
            <person name="Pratt R.J."/>
            <person name="Osmani S.A."/>
            <person name="DeSouza C.P."/>
            <person name="Glass L."/>
            <person name="Orbach M.J."/>
            <person name="Berglund J.A."/>
            <person name="Voelker R."/>
            <person name="Yarden O."/>
            <person name="Plamann M."/>
            <person name="Seiler S."/>
            <person name="Dunlap J."/>
            <person name="Radford A."/>
            <person name="Aramayo R."/>
            <person name="Natvig D.O."/>
            <person name="Alex L.A."/>
            <person name="Mannhaupt G."/>
            <person name="Ebbole D.J."/>
            <person name="Freitag M."/>
            <person name="Paulsen I."/>
            <person name="Sachs M.S."/>
            <person name="Lander E.S."/>
            <person name="Nusbaum C."/>
            <person name="Birren B."/>
        </authorList>
    </citation>
    <scope>NUCLEOTIDE SEQUENCE [LARGE SCALE GENOMIC DNA]</scope>
    <source>
        <strain evidence="2">ATCC 24698 / 74-OR23-1A / CBS 708.71 / DSM 1257 / FGSC 987</strain>
    </source>
</reference>
<gene>
    <name evidence="1" type="ORF">NCU03271</name>
</gene>
<evidence type="ECO:0000313" key="2">
    <source>
        <dbReference type="Proteomes" id="UP000001805"/>
    </source>
</evidence>
<dbReference type="KEGG" id="ncr:NCU03271"/>
<dbReference type="RefSeq" id="XP_964424.1">
    <property type="nucleotide sequence ID" value="XM_959331.2"/>
</dbReference>
<organism evidence="1 2">
    <name type="scientific">Neurospora crassa (strain ATCC 24698 / 74-OR23-1A / CBS 708.71 / DSM 1257 / FGSC 987)</name>
    <dbReference type="NCBI Taxonomy" id="367110"/>
    <lineage>
        <taxon>Eukaryota</taxon>
        <taxon>Fungi</taxon>
        <taxon>Dikarya</taxon>
        <taxon>Ascomycota</taxon>
        <taxon>Pezizomycotina</taxon>
        <taxon>Sordariomycetes</taxon>
        <taxon>Sordariomycetidae</taxon>
        <taxon>Sordariales</taxon>
        <taxon>Sordariaceae</taxon>
        <taxon>Neurospora</taxon>
    </lineage>
</organism>